<protein>
    <submittedName>
        <fullName evidence="1">Uncharacterized protein</fullName>
    </submittedName>
</protein>
<accession>A0A4Y2JGI7</accession>
<dbReference type="Proteomes" id="UP000499080">
    <property type="component" value="Unassembled WGS sequence"/>
</dbReference>
<name>A0A4Y2JGI7_ARAVE</name>
<evidence type="ECO:0000313" key="2">
    <source>
        <dbReference type="Proteomes" id="UP000499080"/>
    </source>
</evidence>
<keyword evidence="2" id="KW-1185">Reference proteome</keyword>
<sequence length="46" mass="5230">FLSGNARHSNESPRSAKTVKWLYFLPLVYQAGFVICPSDLCKCRII</sequence>
<gene>
    <name evidence="1" type="ORF">AVEN_216294-2_1</name>
</gene>
<feature type="non-terminal residue" evidence="1">
    <location>
        <position position="1"/>
    </location>
</feature>
<proteinExistence type="predicted"/>
<dbReference type="AlphaFoldDB" id="A0A4Y2JGI7"/>
<evidence type="ECO:0000313" key="1">
    <source>
        <dbReference type="EMBL" id="GBM88412.1"/>
    </source>
</evidence>
<organism evidence="1 2">
    <name type="scientific">Araneus ventricosus</name>
    <name type="common">Orbweaver spider</name>
    <name type="synonym">Epeira ventricosa</name>
    <dbReference type="NCBI Taxonomy" id="182803"/>
    <lineage>
        <taxon>Eukaryota</taxon>
        <taxon>Metazoa</taxon>
        <taxon>Ecdysozoa</taxon>
        <taxon>Arthropoda</taxon>
        <taxon>Chelicerata</taxon>
        <taxon>Arachnida</taxon>
        <taxon>Araneae</taxon>
        <taxon>Araneomorphae</taxon>
        <taxon>Entelegynae</taxon>
        <taxon>Araneoidea</taxon>
        <taxon>Araneidae</taxon>
        <taxon>Araneus</taxon>
    </lineage>
</organism>
<dbReference type="EMBL" id="BGPR01110214">
    <property type="protein sequence ID" value="GBM88412.1"/>
    <property type="molecule type" value="Genomic_DNA"/>
</dbReference>
<comment type="caution">
    <text evidence="1">The sequence shown here is derived from an EMBL/GenBank/DDBJ whole genome shotgun (WGS) entry which is preliminary data.</text>
</comment>
<reference evidence="1 2" key="1">
    <citation type="journal article" date="2019" name="Sci. Rep.">
        <title>Orb-weaving spider Araneus ventricosus genome elucidates the spidroin gene catalogue.</title>
        <authorList>
            <person name="Kono N."/>
            <person name="Nakamura H."/>
            <person name="Ohtoshi R."/>
            <person name="Moran D.A.P."/>
            <person name="Shinohara A."/>
            <person name="Yoshida Y."/>
            <person name="Fujiwara M."/>
            <person name="Mori M."/>
            <person name="Tomita M."/>
            <person name="Arakawa K."/>
        </authorList>
    </citation>
    <scope>NUCLEOTIDE SEQUENCE [LARGE SCALE GENOMIC DNA]</scope>
</reference>